<comment type="similarity">
    <text evidence="1">Belongs to the NAD(P)-dependent epimerase/dehydratase family. SDR39U1 subfamily.</text>
</comment>
<evidence type="ECO:0000259" key="3">
    <source>
        <dbReference type="Pfam" id="PF08338"/>
    </source>
</evidence>
<dbReference type="Proteomes" id="UP000664034">
    <property type="component" value="Unassembled WGS sequence"/>
</dbReference>
<sequence length="319" mass="35031">MPDAKTIVHCSLYIIIHYMETVLITGGTGTIGRRLTQLLQEQGYAVSLLSRSPKPQPGVTTYAWDVDAGELDPRALENADHIVHLAGAGIADGRWTDARKREIIDSRTRSTELLAEALRNTKHHVKSFISSSAIGYYGGDTGDRPMSEHSAAGTDFLAKVTRAWERSVEPIEAMGIRTVRIRTGVVLTMEGGALPKLVQPVRLGAGAPIGTGQQYISWIHIDDICAMYIQALRNPVWSGVYNGVAPKPVTNADLTRLIAKVLDKPMVLPNIPAFVIKLMFGELAITVLGSSFVLNRRITEETTFQYKFPDLRKALEDLL</sequence>
<reference evidence="4" key="1">
    <citation type="submission" date="2021-03" db="EMBL/GenBank/DDBJ databases">
        <title>Fibrella sp. HMF5335 genome sequencing and assembly.</title>
        <authorList>
            <person name="Kang H."/>
            <person name="Kim H."/>
            <person name="Bae S."/>
            <person name="Joh K."/>
        </authorList>
    </citation>
    <scope>NUCLEOTIDE SEQUENCE</scope>
    <source>
        <strain evidence="4">HMF5335</strain>
    </source>
</reference>
<dbReference type="PANTHER" id="PTHR11092:SF0">
    <property type="entry name" value="EPIMERASE FAMILY PROTEIN SDR39U1"/>
    <property type="match status" value="1"/>
</dbReference>
<accession>A0A939GH26</accession>
<name>A0A939GH26_9BACT</name>
<evidence type="ECO:0000313" key="5">
    <source>
        <dbReference type="Proteomes" id="UP000664034"/>
    </source>
</evidence>
<evidence type="ECO:0000259" key="2">
    <source>
        <dbReference type="Pfam" id="PF01370"/>
    </source>
</evidence>
<dbReference type="InterPro" id="IPR013549">
    <property type="entry name" value="DUF1731"/>
</dbReference>
<organism evidence="4 5">
    <name type="scientific">Fibrella rubiginis</name>
    <dbReference type="NCBI Taxonomy" id="2817060"/>
    <lineage>
        <taxon>Bacteria</taxon>
        <taxon>Pseudomonadati</taxon>
        <taxon>Bacteroidota</taxon>
        <taxon>Cytophagia</taxon>
        <taxon>Cytophagales</taxon>
        <taxon>Spirosomataceae</taxon>
        <taxon>Fibrella</taxon>
    </lineage>
</organism>
<dbReference type="InterPro" id="IPR001509">
    <property type="entry name" value="Epimerase_deHydtase"/>
</dbReference>
<evidence type="ECO:0000313" key="4">
    <source>
        <dbReference type="EMBL" id="MBO0937325.1"/>
    </source>
</evidence>
<evidence type="ECO:0000256" key="1">
    <source>
        <dbReference type="ARBA" id="ARBA00009353"/>
    </source>
</evidence>
<dbReference type="InterPro" id="IPR036291">
    <property type="entry name" value="NAD(P)-bd_dom_sf"/>
</dbReference>
<proteinExistence type="inferred from homology"/>
<protein>
    <submittedName>
        <fullName evidence="4">TIGR01777 family oxidoreductase</fullName>
    </submittedName>
</protein>
<dbReference type="InterPro" id="IPR010099">
    <property type="entry name" value="SDR39U1"/>
</dbReference>
<dbReference type="Gene3D" id="3.40.50.720">
    <property type="entry name" value="NAD(P)-binding Rossmann-like Domain"/>
    <property type="match status" value="1"/>
</dbReference>
<dbReference type="NCBIfam" id="TIGR01777">
    <property type="entry name" value="yfcH"/>
    <property type="match status" value="1"/>
</dbReference>
<dbReference type="PANTHER" id="PTHR11092">
    <property type="entry name" value="SUGAR NUCLEOTIDE EPIMERASE RELATED"/>
    <property type="match status" value="1"/>
</dbReference>
<dbReference type="SUPFAM" id="SSF51735">
    <property type="entry name" value="NAD(P)-binding Rossmann-fold domains"/>
    <property type="match status" value="1"/>
</dbReference>
<dbReference type="CDD" id="cd05242">
    <property type="entry name" value="SDR_a8"/>
    <property type="match status" value="1"/>
</dbReference>
<gene>
    <name evidence="4" type="ORF">J2I47_12280</name>
</gene>
<dbReference type="Pfam" id="PF08338">
    <property type="entry name" value="DUF1731"/>
    <property type="match status" value="1"/>
</dbReference>
<dbReference type="EMBL" id="JAFMYV010000005">
    <property type="protein sequence ID" value="MBO0937325.1"/>
    <property type="molecule type" value="Genomic_DNA"/>
</dbReference>
<dbReference type="AlphaFoldDB" id="A0A939GH26"/>
<dbReference type="Pfam" id="PF01370">
    <property type="entry name" value="Epimerase"/>
    <property type="match status" value="1"/>
</dbReference>
<comment type="caution">
    <text evidence="4">The sequence shown here is derived from an EMBL/GenBank/DDBJ whole genome shotgun (WGS) entry which is preliminary data.</text>
</comment>
<feature type="domain" description="DUF1731" evidence="3">
    <location>
        <begin position="271"/>
        <end position="318"/>
    </location>
</feature>
<keyword evidence="5" id="KW-1185">Reference proteome</keyword>
<feature type="domain" description="NAD-dependent epimerase/dehydratase" evidence="2">
    <location>
        <begin position="22"/>
        <end position="236"/>
    </location>
</feature>